<dbReference type="InterPro" id="IPR032567">
    <property type="entry name" value="RTL1-rel"/>
</dbReference>
<reference evidence="3 4" key="1">
    <citation type="submission" date="2021-04" db="EMBL/GenBank/DDBJ databases">
        <authorList>
            <person name="De Guttry C."/>
            <person name="Zahm M."/>
            <person name="Klopp C."/>
            <person name="Cabau C."/>
            <person name="Louis A."/>
            <person name="Berthelot C."/>
            <person name="Parey E."/>
            <person name="Roest Crollius H."/>
            <person name="Montfort J."/>
            <person name="Robinson-Rechavi M."/>
            <person name="Bucao C."/>
            <person name="Bouchez O."/>
            <person name="Gislard M."/>
            <person name="Lluch J."/>
            <person name="Milhes M."/>
            <person name="Lampietro C."/>
            <person name="Lopez Roques C."/>
            <person name="Donnadieu C."/>
            <person name="Braasch I."/>
            <person name="Desvignes T."/>
            <person name="Postlethwait J."/>
            <person name="Bobe J."/>
            <person name="Wedekind C."/>
            <person name="Guiguen Y."/>
        </authorList>
    </citation>
    <scope>NUCLEOTIDE SEQUENCE [LARGE SCALE GENOMIC DNA]</scope>
    <source>
        <strain evidence="3">Cs_M1</strain>
        <tissue evidence="3">Blood</tissue>
    </source>
</reference>
<proteinExistence type="predicted"/>
<name>A0AAN8LLD3_9TELE</name>
<evidence type="ECO:0000313" key="4">
    <source>
        <dbReference type="Proteomes" id="UP001356427"/>
    </source>
</evidence>
<gene>
    <name evidence="3" type="ORF">J4Q44_G00154690</name>
</gene>
<accession>A0AAN8LLD3</accession>
<organism evidence="3 4">
    <name type="scientific">Coregonus suidteri</name>
    <dbReference type="NCBI Taxonomy" id="861788"/>
    <lineage>
        <taxon>Eukaryota</taxon>
        <taxon>Metazoa</taxon>
        <taxon>Chordata</taxon>
        <taxon>Craniata</taxon>
        <taxon>Vertebrata</taxon>
        <taxon>Euteleostomi</taxon>
        <taxon>Actinopterygii</taxon>
        <taxon>Neopterygii</taxon>
        <taxon>Teleostei</taxon>
        <taxon>Protacanthopterygii</taxon>
        <taxon>Salmoniformes</taxon>
        <taxon>Salmonidae</taxon>
        <taxon>Coregoninae</taxon>
        <taxon>Coregonus</taxon>
    </lineage>
</organism>
<evidence type="ECO:0000313" key="3">
    <source>
        <dbReference type="EMBL" id="KAK6314010.1"/>
    </source>
</evidence>
<dbReference type="Pfam" id="PF03732">
    <property type="entry name" value="Retrotrans_gag"/>
    <property type="match status" value="1"/>
</dbReference>
<dbReference type="InterPro" id="IPR005162">
    <property type="entry name" value="Retrotrans_gag_dom"/>
</dbReference>
<dbReference type="EMBL" id="JAGTTL010000013">
    <property type="protein sequence ID" value="KAK6314010.1"/>
    <property type="molecule type" value="Genomic_DNA"/>
</dbReference>
<sequence length="438" mass="48357">MESAGEERTPGIVARVQEHSTMLASLGEAMDRVLQVVLERRGTDLSRPAGQPDPATYITAPGGIQISRPRAFDGTPALCQGFLLQLELYCSSVRPAPSDREHVSVLISCLSGKALEWANAVWREGRAALEDYREFAHLFRAVFDHPPEGRELGEQLVHLRQGIRTGQEFALEFRILAAGSGWNERALIKQFRCHLREDVRRELACRDTSLSFTELVDMAIRLDNLLATRGRPGGGLPVPAPTDADPELMELGGTAHRESGGRQRQCHSDGTKGHSTTRCRQCSFGSGGGRQGTLASPQCVLDDQPVLAPWHQSQTEVPAVDDWLRRAEETWNAAHVQLQRATRRQKANADRHRSEAPVFVPGDRVWLSTRNLPLRLSCRKLSPRPVVAGPLQESEVREVPPPPLDIEGAPVYSVRSILDSRRRVGAFGTVRRNGAGSR</sequence>
<protein>
    <recommendedName>
        <fullName evidence="2">Retrotransposon gag domain-containing protein</fullName>
    </recommendedName>
</protein>
<dbReference type="AlphaFoldDB" id="A0AAN8LLD3"/>
<feature type="domain" description="Retrotransposon gag" evidence="2">
    <location>
        <begin position="107"/>
        <end position="193"/>
    </location>
</feature>
<feature type="region of interest" description="Disordered" evidence="1">
    <location>
        <begin position="252"/>
        <end position="278"/>
    </location>
</feature>
<dbReference type="Proteomes" id="UP001356427">
    <property type="component" value="Unassembled WGS sequence"/>
</dbReference>
<evidence type="ECO:0000256" key="1">
    <source>
        <dbReference type="SAM" id="MobiDB-lite"/>
    </source>
</evidence>
<comment type="caution">
    <text evidence="3">The sequence shown here is derived from an EMBL/GenBank/DDBJ whole genome shotgun (WGS) entry which is preliminary data.</text>
</comment>
<keyword evidence="4" id="KW-1185">Reference proteome</keyword>
<feature type="compositionally biased region" description="Basic and acidic residues" evidence="1">
    <location>
        <begin position="255"/>
        <end position="272"/>
    </location>
</feature>
<evidence type="ECO:0000259" key="2">
    <source>
        <dbReference type="Pfam" id="PF03732"/>
    </source>
</evidence>
<dbReference type="PANTHER" id="PTHR15503">
    <property type="entry name" value="LDOC1 RELATED"/>
    <property type="match status" value="1"/>
</dbReference>
<dbReference type="PANTHER" id="PTHR15503:SF22">
    <property type="entry name" value="TRANSPOSON TY3-I GAG POLYPROTEIN"/>
    <property type="match status" value="1"/>
</dbReference>